<evidence type="ECO:0000259" key="1">
    <source>
        <dbReference type="Pfam" id="PF18962"/>
    </source>
</evidence>
<feature type="domain" description="Secretion system C-terminal sorting" evidence="1">
    <location>
        <begin position="567"/>
        <end position="631"/>
    </location>
</feature>
<protein>
    <submittedName>
        <fullName evidence="3">Uncharacterized protein</fullName>
    </submittedName>
</protein>
<dbReference type="Proteomes" id="UP000030185">
    <property type="component" value="Unassembled WGS sequence"/>
</dbReference>
<dbReference type="OrthoDB" id="1524003at2"/>
<dbReference type="Pfam" id="PF24595">
    <property type="entry name" value="DUF7619"/>
    <property type="match status" value="1"/>
</dbReference>
<evidence type="ECO:0000313" key="3">
    <source>
        <dbReference type="EMBL" id="GAL84285.1"/>
    </source>
</evidence>
<proteinExistence type="predicted"/>
<feature type="domain" description="DUF7619" evidence="2">
    <location>
        <begin position="411"/>
        <end position="546"/>
    </location>
</feature>
<reference evidence="3 4" key="1">
    <citation type="submission" date="2014-09" db="EMBL/GenBank/DDBJ databases">
        <title>Sporocytophaga myxococcoides PG-01 genome sequencing.</title>
        <authorList>
            <person name="Liu L."/>
            <person name="Gao P.J."/>
            <person name="Chen G.J."/>
            <person name="Wang L.S."/>
        </authorList>
    </citation>
    <scope>NUCLEOTIDE SEQUENCE [LARGE SCALE GENOMIC DNA]</scope>
    <source>
        <strain evidence="3 4">PG-01</strain>
    </source>
</reference>
<dbReference type="InterPro" id="IPR026444">
    <property type="entry name" value="Secre_tail"/>
</dbReference>
<organism evidence="3 4">
    <name type="scientific">Sporocytophaga myxococcoides</name>
    <dbReference type="NCBI Taxonomy" id="153721"/>
    <lineage>
        <taxon>Bacteria</taxon>
        <taxon>Pseudomonadati</taxon>
        <taxon>Bacteroidota</taxon>
        <taxon>Cytophagia</taxon>
        <taxon>Cytophagales</taxon>
        <taxon>Cytophagaceae</taxon>
        <taxon>Sporocytophaga</taxon>
    </lineage>
</organism>
<comment type="caution">
    <text evidence="3">The sequence shown here is derived from an EMBL/GenBank/DDBJ whole genome shotgun (WGS) entry which is preliminary data.</text>
</comment>
<dbReference type="NCBIfam" id="TIGR04183">
    <property type="entry name" value="Por_Secre_tail"/>
    <property type="match status" value="1"/>
</dbReference>
<dbReference type="InterPro" id="IPR055353">
    <property type="entry name" value="DUF7619"/>
</dbReference>
<dbReference type="Pfam" id="PF18962">
    <property type="entry name" value="Por_Secre_tail"/>
    <property type="match status" value="1"/>
</dbReference>
<evidence type="ECO:0000259" key="2">
    <source>
        <dbReference type="Pfam" id="PF24595"/>
    </source>
</evidence>
<keyword evidence="4" id="KW-1185">Reference proteome</keyword>
<dbReference type="AlphaFoldDB" id="A0A098LBK8"/>
<dbReference type="InterPro" id="IPR013783">
    <property type="entry name" value="Ig-like_fold"/>
</dbReference>
<gene>
    <name evidence="3" type="ORF">MYP_1513</name>
</gene>
<evidence type="ECO:0000313" key="4">
    <source>
        <dbReference type="Proteomes" id="UP000030185"/>
    </source>
</evidence>
<name>A0A098LBK8_9BACT</name>
<sequence length="635" mass="72103">MIGTQNSYRYMLHSDSLETYDFGPTPDLGTLSSIDEFNKDFFAYSYTRGLVVTYKGEVSIHKFADYAGGYILDYYNEYDYWSKTLDNGISMLTVSGGDENRSEELHFSFYNGEVKFEGKTSINNSFLYKQHNGDKFYYYTTYVKPGESYVTMVKNEQDTTKVRLPEEFKASVVLADSGYLYLAADYPYIWRMNRNQYFMKGILFYDTNRNGIKDPGEEGINKYAMEIKPAGIKVFADRNGFFSFAAEPGEQYILEIPADSLFDYVSKEFPYTLSGSEINMIGFTVRNFKPEVKTNFYLPWPRCSTTEVARLKVENPGILSIEKVRLTLVGDPLAEITSTEAVEAKTDTLIFEIEDFESFNDKTLSYDITFPDFNSVNAILTFKLFAEIFSSGSVVNTSIDSLSTMVRCAVDPNDKAVTPIGLWDDHFTLFNTTLDYLIRFENTGNDTAYTVAIHDTLDVNLDASTLEVKGSSHDVITEVDKEGKVIFHFENIMLPDSTTNKEKAQGFVRFTIKPKKNISEMTVVRNKAGIVFDKNPPVITNEVFNTFVSQYPVVSSVESPKERMQLIYPNPASTLINIKGAEGTYVDIYDFTGKHVSQSKELTINTSDWKNGLYIFRIFDSNGKAISIEKVLVVK</sequence>
<dbReference type="STRING" id="153721.MYP_1513"/>
<dbReference type="eggNOG" id="COG3292">
    <property type="taxonomic scope" value="Bacteria"/>
</dbReference>
<accession>A0A098LBK8</accession>
<dbReference type="EMBL" id="BBLT01000002">
    <property type="protein sequence ID" value="GAL84285.1"/>
    <property type="molecule type" value="Genomic_DNA"/>
</dbReference>
<dbReference type="Gene3D" id="2.60.40.10">
    <property type="entry name" value="Immunoglobulins"/>
    <property type="match status" value="1"/>
</dbReference>